<proteinExistence type="predicted"/>
<reference evidence="1 2" key="1">
    <citation type="journal article" date="2017" name="BMC Biol.">
        <title>Genomic innovations, transcriptional plasticity and gene loss underlying the evolution and divergence of two highly polyphagous and invasive Helicoverpa pest species.</title>
        <authorList>
            <person name="Pearce S.L."/>
            <person name="Clarke D.F."/>
            <person name="East P.D."/>
            <person name="Elfekih S."/>
            <person name="Gordon K.H."/>
            <person name="Jermiin L.S."/>
            <person name="McGaughran A."/>
            <person name="Oakeshott J.G."/>
            <person name="Papanikolaou A."/>
            <person name="Perera O.P."/>
            <person name="Rane R.V."/>
            <person name="Richards S."/>
            <person name="Tay W.T."/>
            <person name="Walsh T.K."/>
            <person name="Anderson A."/>
            <person name="Anderson C.J."/>
            <person name="Asgari S."/>
            <person name="Board P.G."/>
            <person name="Bretschneider A."/>
            <person name="Campbell P.M."/>
            <person name="Chertemps T."/>
            <person name="Christeller J.T."/>
            <person name="Coppin C.W."/>
            <person name="Downes S.J."/>
            <person name="Duan G."/>
            <person name="Farnsworth C.A."/>
            <person name="Good R.T."/>
            <person name="Han L.B."/>
            <person name="Han Y.C."/>
            <person name="Hatje K."/>
            <person name="Horne I."/>
            <person name="Huang Y.P."/>
            <person name="Hughes D.S."/>
            <person name="Jacquin-Joly E."/>
            <person name="James W."/>
            <person name="Jhangiani S."/>
            <person name="Kollmar M."/>
            <person name="Kuwar S.S."/>
            <person name="Li S."/>
            <person name="Liu N.Y."/>
            <person name="Maibeche M.T."/>
            <person name="Miller J.R."/>
            <person name="Montagne N."/>
            <person name="Perry T."/>
            <person name="Qu J."/>
            <person name="Song S.V."/>
            <person name="Sutton G.G."/>
            <person name="Vogel H."/>
            <person name="Walenz B.P."/>
            <person name="Xu W."/>
            <person name="Zhang H.J."/>
            <person name="Zou Z."/>
            <person name="Batterham P."/>
            <person name="Edwards O.R."/>
            <person name="Feyereisen R."/>
            <person name="Gibbs R.A."/>
            <person name="Heckel D.G."/>
            <person name="McGrath A."/>
            <person name="Robin C."/>
            <person name="Scherer S.E."/>
            <person name="Worley K.C."/>
            <person name="Wu Y.D."/>
        </authorList>
    </citation>
    <scope>NUCLEOTIDE SEQUENCE [LARGE SCALE GENOMIC DNA]</scope>
    <source>
        <strain evidence="1">Harm_GR_Male_#8</strain>
        <tissue evidence="1">Whole organism</tissue>
    </source>
</reference>
<gene>
    <name evidence="1" type="primary">HaOG202072</name>
    <name evidence="1" type="ORF">B5X24_HaOG202072</name>
</gene>
<name>A0A2W1C0L6_HELAM</name>
<evidence type="ECO:0000313" key="1">
    <source>
        <dbReference type="EMBL" id="PZC78506.1"/>
    </source>
</evidence>
<dbReference type="AlphaFoldDB" id="A0A2W1C0L6"/>
<evidence type="ECO:0000313" key="2">
    <source>
        <dbReference type="Proteomes" id="UP000249218"/>
    </source>
</evidence>
<organism evidence="1 2">
    <name type="scientific">Helicoverpa armigera</name>
    <name type="common">Cotton bollworm</name>
    <name type="synonym">Heliothis armigera</name>
    <dbReference type="NCBI Taxonomy" id="29058"/>
    <lineage>
        <taxon>Eukaryota</taxon>
        <taxon>Metazoa</taxon>
        <taxon>Ecdysozoa</taxon>
        <taxon>Arthropoda</taxon>
        <taxon>Hexapoda</taxon>
        <taxon>Insecta</taxon>
        <taxon>Pterygota</taxon>
        <taxon>Neoptera</taxon>
        <taxon>Endopterygota</taxon>
        <taxon>Lepidoptera</taxon>
        <taxon>Glossata</taxon>
        <taxon>Ditrysia</taxon>
        <taxon>Noctuoidea</taxon>
        <taxon>Noctuidae</taxon>
        <taxon>Heliothinae</taxon>
        <taxon>Helicoverpa</taxon>
    </lineage>
</organism>
<accession>A0A2W1C0L6</accession>
<sequence length="106" mass="11816">MRRSTSPIPLRTLINCSIKLSADKQCAVCGYSLSKCVPAVWRAPYKSQTYKSFRLSRADVVYLTYAYSCDDYSEGGWDAAGHRHRLAVQGHAEHAATYGCDDVVHL</sequence>
<dbReference type="EMBL" id="KZ149901">
    <property type="protein sequence ID" value="PZC78506.1"/>
    <property type="molecule type" value="Genomic_DNA"/>
</dbReference>
<dbReference type="Proteomes" id="UP000249218">
    <property type="component" value="Unassembled WGS sequence"/>
</dbReference>
<protein>
    <submittedName>
        <fullName evidence="1">Uncharacterized protein</fullName>
    </submittedName>
</protein>
<keyword evidence="2" id="KW-1185">Reference proteome</keyword>